<gene>
    <name evidence="1" type="ORF">AB1Y20_005321</name>
</gene>
<dbReference type="AlphaFoldDB" id="A0AB34J6V8"/>
<sequence>MLLSQVWSAGWSTKQWRQQTVRDLFAAGSTVTQVVDEILDSHSTTAGVASVPDSGGGDSALASATAAGFGGTGSMEQREFERAVTAPNFIEAYESMKDAQGVSLIEAAASSGSVLMLRFLFAAPAWMRPRHVAFDLLGKLGAV</sequence>
<reference evidence="1 2" key="1">
    <citation type="journal article" date="2024" name="Science">
        <title>Giant polyketide synthase enzymes in the biosynthesis of giant marine polyether toxins.</title>
        <authorList>
            <person name="Fallon T.R."/>
            <person name="Shende V.V."/>
            <person name="Wierzbicki I.H."/>
            <person name="Pendleton A.L."/>
            <person name="Watervoot N.F."/>
            <person name="Auber R.P."/>
            <person name="Gonzalez D.J."/>
            <person name="Wisecaver J.H."/>
            <person name="Moore B.S."/>
        </authorList>
    </citation>
    <scope>NUCLEOTIDE SEQUENCE [LARGE SCALE GENOMIC DNA]</scope>
    <source>
        <strain evidence="1 2">12B1</strain>
    </source>
</reference>
<protein>
    <submittedName>
        <fullName evidence="1">Uncharacterized protein</fullName>
    </submittedName>
</protein>
<accession>A0AB34J6V8</accession>
<evidence type="ECO:0000313" key="1">
    <source>
        <dbReference type="EMBL" id="KAL1512047.1"/>
    </source>
</evidence>
<name>A0AB34J6V8_PRYPA</name>
<evidence type="ECO:0000313" key="2">
    <source>
        <dbReference type="Proteomes" id="UP001515480"/>
    </source>
</evidence>
<organism evidence="1 2">
    <name type="scientific">Prymnesium parvum</name>
    <name type="common">Toxic golden alga</name>
    <dbReference type="NCBI Taxonomy" id="97485"/>
    <lineage>
        <taxon>Eukaryota</taxon>
        <taxon>Haptista</taxon>
        <taxon>Haptophyta</taxon>
        <taxon>Prymnesiophyceae</taxon>
        <taxon>Prymnesiales</taxon>
        <taxon>Prymnesiaceae</taxon>
        <taxon>Prymnesium</taxon>
    </lineage>
</organism>
<proteinExistence type="predicted"/>
<dbReference type="Proteomes" id="UP001515480">
    <property type="component" value="Unassembled WGS sequence"/>
</dbReference>
<dbReference type="EMBL" id="JBGBPQ010000013">
    <property type="protein sequence ID" value="KAL1512047.1"/>
    <property type="molecule type" value="Genomic_DNA"/>
</dbReference>
<keyword evidence="2" id="KW-1185">Reference proteome</keyword>
<comment type="caution">
    <text evidence="1">The sequence shown here is derived from an EMBL/GenBank/DDBJ whole genome shotgun (WGS) entry which is preliminary data.</text>
</comment>